<dbReference type="OrthoDB" id="2735536at2759"/>
<name>A0A9P8VWW2_9HYPO</name>
<dbReference type="Proteomes" id="UP000777438">
    <property type="component" value="Unassembled WGS sequence"/>
</dbReference>
<organism evidence="1 2">
    <name type="scientific">Thelonectria olida</name>
    <dbReference type="NCBI Taxonomy" id="1576542"/>
    <lineage>
        <taxon>Eukaryota</taxon>
        <taxon>Fungi</taxon>
        <taxon>Dikarya</taxon>
        <taxon>Ascomycota</taxon>
        <taxon>Pezizomycotina</taxon>
        <taxon>Sordariomycetes</taxon>
        <taxon>Hypocreomycetidae</taxon>
        <taxon>Hypocreales</taxon>
        <taxon>Nectriaceae</taxon>
        <taxon>Thelonectria</taxon>
    </lineage>
</organism>
<dbReference type="AlphaFoldDB" id="A0A9P8VWW2"/>
<protein>
    <submittedName>
        <fullName evidence="1">Uncharacterized protein</fullName>
    </submittedName>
</protein>
<dbReference type="SUPFAM" id="SSF51735">
    <property type="entry name" value="NAD(P)-binding Rossmann-fold domains"/>
    <property type="match status" value="1"/>
</dbReference>
<accession>A0A9P8VWW2</accession>
<reference evidence="1 2" key="1">
    <citation type="journal article" date="2021" name="Nat. Commun.">
        <title>Genetic determinants of endophytism in the Arabidopsis root mycobiome.</title>
        <authorList>
            <person name="Mesny F."/>
            <person name="Miyauchi S."/>
            <person name="Thiergart T."/>
            <person name="Pickel B."/>
            <person name="Atanasova L."/>
            <person name="Karlsson M."/>
            <person name="Huettel B."/>
            <person name="Barry K.W."/>
            <person name="Haridas S."/>
            <person name="Chen C."/>
            <person name="Bauer D."/>
            <person name="Andreopoulos W."/>
            <person name="Pangilinan J."/>
            <person name="LaButti K."/>
            <person name="Riley R."/>
            <person name="Lipzen A."/>
            <person name="Clum A."/>
            <person name="Drula E."/>
            <person name="Henrissat B."/>
            <person name="Kohler A."/>
            <person name="Grigoriev I.V."/>
            <person name="Martin F.M."/>
            <person name="Hacquard S."/>
        </authorList>
    </citation>
    <scope>NUCLEOTIDE SEQUENCE [LARGE SCALE GENOMIC DNA]</scope>
    <source>
        <strain evidence="1 2">MPI-CAGE-CH-0241</strain>
    </source>
</reference>
<dbReference type="Gene3D" id="3.40.50.720">
    <property type="entry name" value="NAD(P)-binding Rossmann-like Domain"/>
    <property type="match status" value="1"/>
</dbReference>
<evidence type="ECO:0000313" key="1">
    <source>
        <dbReference type="EMBL" id="KAH6879402.1"/>
    </source>
</evidence>
<keyword evidence="2" id="KW-1185">Reference proteome</keyword>
<sequence>MASSVSCLVDEPERGVFVYAASKHESEKAIWKYYGKNKAKRPDLVVNTVLPNMNFGKTLDLEKQGYAPTSALVVGLYKGELHPYHSMAPLQYSINNSTTGRLHVAAAIHPDVKDERIFSFPRRYNWDAILAIFRKIFRRKTFIDDFEGGEDAKEILSRARAEQHLRDLGRPGWVSLEETVLHNVDDLVAAE</sequence>
<dbReference type="InterPro" id="IPR036291">
    <property type="entry name" value="NAD(P)-bd_dom_sf"/>
</dbReference>
<proteinExistence type="predicted"/>
<evidence type="ECO:0000313" key="2">
    <source>
        <dbReference type="Proteomes" id="UP000777438"/>
    </source>
</evidence>
<dbReference type="EMBL" id="JAGPYM010000029">
    <property type="protein sequence ID" value="KAH6879402.1"/>
    <property type="molecule type" value="Genomic_DNA"/>
</dbReference>
<comment type="caution">
    <text evidence="1">The sequence shown here is derived from an EMBL/GenBank/DDBJ whole genome shotgun (WGS) entry which is preliminary data.</text>
</comment>
<gene>
    <name evidence="1" type="ORF">B0T10DRAFT_566091</name>
</gene>